<name>A0A3M2I3V0_9GAMM</name>
<dbReference type="PANTHER" id="PTHR22911">
    <property type="entry name" value="ACYL-MALONYL CONDENSING ENZYME-RELATED"/>
    <property type="match status" value="1"/>
</dbReference>
<feature type="transmembrane region" description="Helical" evidence="1">
    <location>
        <begin position="196"/>
        <end position="213"/>
    </location>
</feature>
<feature type="transmembrane region" description="Helical" evidence="1">
    <location>
        <begin position="168"/>
        <end position="190"/>
    </location>
</feature>
<dbReference type="Gene3D" id="1.10.3730.20">
    <property type="match status" value="1"/>
</dbReference>
<sequence length="279" mass="29571">MLGAVLAFVGMDASMKLLAAHYPPLQVGALRGLSSLPLVLVWAVATRGWASLRPVNWRLHLIRAALGIAMMASFVFGLSRLPLSSAYAITFVAPMLVTAMAVPLLGEKVGLRRWMAVIIGLAGVLVILRPGAGTMSWPALAVLGGAFCYAASAISVRILTRTDSTQAMVVWVLLLMGLGAGALAWPQWLAIRPQDIAVIAMVGVFGALGQVALTEAFRVGEASQVAPLEYTALVWTVLIDVAVWGVLPDAATWLGAAIIVMGGFYLLRRERVHDVGEHP</sequence>
<feature type="transmembrane region" description="Helical" evidence="1">
    <location>
        <begin position="225"/>
        <end position="244"/>
    </location>
</feature>
<reference evidence="3 4" key="1">
    <citation type="submission" date="2018-10" db="EMBL/GenBank/DDBJ databases">
        <title>Proposal of Lysobacter pythonis sp. nov. isolated from royal pythons (Python regius).</title>
        <authorList>
            <person name="Hans-Juergen B."/>
            <person name="Huptas C."/>
            <person name="Sandra B."/>
            <person name="Igor L."/>
            <person name="Joachim S."/>
            <person name="Siegfried S."/>
            <person name="Mareike W."/>
            <person name="Peter K."/>
        </authorList>
    </citation>
    <scope>NUCLEOTIDE SEQUENCE [LARGE SCALE GENOMIC DNA]</scope>
    <source>
        <strain evidence="3 4">4284/11</strain>
    </source>
</reference>
<feature type="transmembrane region" description="Helical" evidence="1">
    <location>
        <begin position="29"/>
        <end position="49"/>
    </location>
</feature>
<feature type="transmembrane region" description="Helical" evidence="1">
    <location>
        <begin position="85"/>
        <end position="106"/>
    </location>
</feature>
<dbReference type="InterPro" id="IPR000620">
    <property type="entry name" value="EamA_dom"/>
</dbReference>
<evidence type="ECO:0000313" key="3">
    <source>
        <dbReference type="EMBL" id="RMH92904.1"/>
    </source>
</evidence>
<evidence type="ECO:0000256" key="1">
    <source>
        <dbReference type="SAM" id="Phobius"/>
    </source>
</evidence>
<keyword evidence="1" id="KW-0472">Membrane</keyword>
<dbReference type="OrthoDB" id="148351at2"/>
<dbReference type="InterPro" id="IPR037185">
    <property type="entry name" value="EmrE-like"/>
</dbReference>
<feature type="domain" description="EamA" evidence="2">
    <location>
        <begin position="1"/>
        <end position="128"/>
    </location>
</feature>
<keyword evidence="4" id="KW-1185">Reference proteome</keyword>
<comment type="caution">
    <text evidence="3">The sequence shown here is derived from an EMBL/GenBank/DDBJ whole genome shotgun (WGS) entry which is preliminary data.</text>
</comment>
<evidence type="ECO:0000259" key="2">
    <source>
        <dbReference type="Pfam" id="PF00892"/>
    </source>
</evidence>
<proteinExistence type="predicted"/>
<feature type="transmembrane region" description="Helical" evidence="1">
    <location>
        <begin position="113"/>
        <end position="131"/>
    </location>
</feature>
<gene>
    <name evidence="3" type="ORF">EBB59_07635</name>
</gene>
<dbReference type="AlphaFoldDB" id="A0A3M2I3V0"/>
<feature type="transmembrane region" description="Helical" evidence="1">
    <location>
        <begin position="137"/>
        <end position="156"/>
    </location>
</feature>
<keyword evidence="1" id="KW-0812">Transmembrane</keyword>
<dbReference type="GO" id="GO:0016020">
    <property type="term" value="C:membrane"/>
    <property type="evidence" value="ECO:0007669"/>
    <property type="project" value="InterPro"/>
</dbReference>
<protein>
    <submittedName>
        <fullName evidence="3">DMT family transporter</fullName>
    </submittedName>
</protein>
<dbReference type="Proteomes" id="UP000275012">
    <property type="component" value="Unassembled WGS sequence"/>
</dbReference>
<feature type="transmembrane region" description="Helical" evidence="1">
    <location>
        <begin position="61"/>
        <end position="79"/>
    </location>
</feature>
<keyword evidence="1" id="KW-1133">Transmembrane helix</keyword>
<evidence type="ECO:0000313" key="4">
    <source>
        <dbReference type="Proteomes" id="UP000275012"/>
    </source>
</evidence>
<dbReference type="SUPFAM" id="SSF103481">
    <property type="entry name" value="Multidrug resistance efflux transporter EmrE"/>
    <property type="match status" value="2"/>
</dbReference>
<dbReference type="EMBL" id="RFLY01000009">
    <property type="protein sequence ID" value="RMH92904.1"/>
    <property type="molecule type" value="Genomic_DNA"/>
</dbReference>
<feature type="domain" description="EamA" evidence="2">
    <location>
        <begin position="137"/>
        <end position="265"/>
    </location>
</feature>
<dbReference type="PANTHER" id="PTHR22911:SF103">
    <property type="entry name" value="BLR2811 PROTEIN"/>
    <property type="match status" value="1"/>
</dbReference>
<feature type="transmembrane region" description="Helical" evidence="1">
    <location>
        <begin position="250"/>
        <end position="267"/>
    </location>
</feature>
<organism evidence="3 4">
    <name type="scientific">Solilutibacter pythonis</name>
    <dbReference type="NCBI Taxonomy" id="2483112"/>
    <lineage>
        <taxon>Bacteria</taxon>
        <taxon>Pseudomonadati</taxon>
        <taxon>Pseudomonadota</taxon>
        <taxon>Gammaproteobacteria</taxon>
        <taxon>Lysobacterales</taxon>
        <taxon>Lysobacteraceae</taxon>
        <taxon>Solilutibacter</taxon>
    </lineage>
</organism>
<accession>A0A3M2I3V0</accession>
<dbReference type="Pfam" id="PF00892">
    <property type="entry name" value="EamA"/>
    <property type="match status" value="2"/>
</dbReference>